<evidence type="ECO:0000313" key="8">
    <source>
        <dbReference type="Proteomes" id="UP000242525"/>
    </source>
</evidence>
<feature type="compositionally biased region" description="Polar residues" evidence="5">
    <location>
        <begin position="399"/>
        <end position="410"/>
    </location>
</feature>
<dbReference type="STRING" id="1173061.A0A0J9X4U0"/>
<evidence type="ECO:0000256" key="5">
    <source>
        <dbReference type="SAM" id="MobiDB-lite"/>
    </source>
</evidence>
<dbReference type="InterPro" id="IPR038545">
    <property type="entry name" value="Znf_DBF_sf"/>
</dbReference>
<dbReference type="InterPro" id="IPR013939">
    <property type="entry name" value="Regulatory_Dfp1/Him1"/>
</dbReference>
<feature type="compositionally biased region" description="Low complexity" evidence="5">
    <location>
        <begin position="101"/>
        <end position="111"/>
    </location>
</feature>
<dbReference type="OrthoDB" id="21380at2759"/>
<gene>
    <name evidence="7" type="ORF">BN980_GECA02s06115g</name>
</gene>
<sequence length="590" mass="66715">MSLMSRVPLQEGSINIQSPQKHQLKSPSKPSARQPQTTSSLALETQPTRYSSRRAASMKQDSKQDLPGQSSTTNTNVYLAKRKSLRQSLSTTVIKDHHHNQQPQQAQPKQTQQEREQQENDHKEWIYQWRQLMTEAHFFFEDIDEHSIDKVKPSLTKLEAVIEPFFGRSVNYVITKRPIDPLNPTDLQYKAQQRGLKIWTYEKLIRFLTNLLGYSPKNIVSVQPSTYKLSHMLRDEKLLGPNDRDPDTKREDYHYFKGPYLMIWDPKWVYRPLLMKEYPAVDDPQEGEWPRLRTSAAGRCPFLEDSHQTSAERQAYMEHMYQKKAERERKRKAALLDETEDTVKKVLITSHTHTSENKQIPQEKQSVVHVTVENTDTQTLSQEEATPGGTENSEETNKRSTTSDQSAQTEGGSGKFPARSGIIHRTSRFQEIVASGVNMSAATSAARSVTALSGGEPGPGNGLNLVRAQVPSRDVTNLKRKVLDREATVARMSAPYTVPTTTTNASAAASTISTAHAGSVAAPVATATTKKKDNQNNKGGFCENCHEQFETFDEHIASKKHRKYANNPQNFQALDELLFSLQRPLKNAIF</sequence>
<proteinExistence type="predicted"/>
<dbReference type="Gene3D" id="6.10.250.3410">
    <property type="entry name" value="DBF zinc finger"/>
    <property type="match status" value="1"/>
</dbReference>
<name>A0A0J9X4U0_GEOCN</name>
<dbReference type="InterPro" id="IPR036420">
    <property type="entry name" value="BRCT_dom_sf"/>
</dbReference>
<dbReference type="SMART" id="SM00586">
    <property type="entry name" value="ZnF_DBF"/>
    <property type="match status" value="1"/>
</dbReference>
<keyword evidence="3" id="KW-0862">Zinc</keyword>
<dbReference type="GO" id="GO:0010571">
    <property type="term" value="P:positive regulation of nuclear cell cycle DNA replication"/>
    <property type="evidence" value="ECO:0007669"/>
    <property type="project" value="TreeGrafter"/>
</dbReference>
<dbReference type="FunFam" id="6.10.250.3410:FF:000001">
    <property type="entry name" value="Protein DBF4 homolog A"/>
    <property type="match status" value="1"/>
</dbReference>
<evidence type="ECO:0000256" key="4">
    <source>
        <dbReference type="PROSITE-ProRule" id="PRU00600"/>
    </source>
</evidence>
<evidence type="ECO:0000256" key="2">
    <source>
        <dbReference type="ARBA" id="ARBA00022771"/>
    </source>
</evidence>
<dbReference type="GO" id="GO:0031431">
    <property type="term" value="C:Dbf4-dependent protein kinase complex"/>
    <property type="evidence" value="ECO:0007669"/>
    <property type="project" value="TreeGrafter"/>
</dbReference>
<dbReference type="GO" id="GO:0008270">
    <property type="term" value="F:zinc ion binding"/>
    <property type="evidence" value="ECO:0007669"/>
    <property type="project" value="UniProtKB-KW"/>
</dbReference>
<dbReference type="InterPro" id="IPR006572">
    <property type="entry name" value="Znf_DBF"/>
</dbReference>
<dbReference type="Proteomes" id="UP000242525">
    <property type="component" value="Unassembled WGS sequence"/>
</dbReference>
<feature type="compositionally biased region" description="Basic and acidic residues" evidence="5">
    <location>
        <begin position="112"/>
        <end position="121"/>
    </location>
</feature>
<dbReference type="InterPro" id="IPR055116">
    <property type="entry name" value="DBF4_BRCT"/>
</dbReference>
<accession>A0A0J9X4U0</accession>
<feature type="domain" description="DBF4-type" evidence="6">
    <location>
        <begin position="535"/>
        <end position="584"/>
    </location>
</feature>
<evidence type="ECO:0000256" key="3">
    <source>
        <dbReference type="ARBA" id="ARBA00022833"/>
    </source>
</evidence>
<dbReference type="Pfam" id="PF08630">
    <property type="entry name" value="Dfp1_Him1_M"/>
    <property type="match status" value="1"/>
</dbReference>
<feature type="compositionally biased region" description="Polar residues" evidence="5">
    <location>
        <begin position="12"/>
        <end position="50"/>
    </location>
</feature>
<protein>
    <submittedName>
        <fullName evidence="7">Similar to Saccharomyces cerevisiae YDR052C DBF4 Regulatory subunit of Cdc7p-Dbf4p kinase complex</fullName>
    </submittedName>
</protein>
<dbReference type="Pfam" id="PF07535">
    <property type="entry name" value="zf-DBF"/>
    <property type="match status" value="1"/>
</dbReference>
<keyword evidence="1" id="KW-0479">Metal-binding</keyword>
<keyword evidence="8" id="KW-1185">Reference proteome</keyword>
<keyword evidence="2 4" id="KW-0863">Zinc-finger</keyword>
<dbReference type="PROSITE" id="PS51265">
    <property type="entry name" value="ZF_DBF4"/>
    <property type="match status" value="1"/>
</dbReference>
<dbReference type="EMBL" id="CCBN010000002">
    <property type="protein sequence ID" value="CDO52119.1"/>
    <property type="molecule type" value="Genomic_DNA"/>
</dbReference>
<dbReference type="GO" id="GO:1901987">
    <property type="term" value="P:regulation of cell cycle phase transition"/>
    <property type="evidence" value="ECO:0007669"/>
    <property type="project" value="TreeGrafter"/>
</dbReference>
<dbReference type="GO" id="GO:0043539">
    <property type="term" value="F:protein serine/threonine kinase activator activity"/>
    <property type="evidence" value="ECO:0007669"/>
    <property type="project" value="TreeGrafter"/>
</dbReference>
<feature type="region of interest" description="Disordered" evidence="5">
    <location>
        <begin position="97"/>
        <end position="121"/>
    </location>
</feature>
<dbReference type="GO" id="GO:0003676">
    <property type="term" value="F:nucleic acid binding"/>
    <property type="evidence" value="ECO:0007669"/>
    <property type="project" value="InterPro"/>
</dbReference>
<feature type="region of interest" description="Disordered" evidence="5">
    <location>
        <begin position="1"/>
        <end position="77"/>
    </location>
</feature>
<dbReference type="PANTHER" id="PTHR15375">
    <property type="entry name" value="ACTIVATOR OF S-PHASE KINASE-RELATED"/>
    <property type="match status" value="1"/>
</dbReference>
<dbReference type="InterPro" id="IPR051590">
    <property type="entry name" value="Replication_Regulatory_Kinase"/>
</dbReference>
<evidence type="ECO:0000313" key="7">
    <source>
        <dbReference type="EMBL" id="CDO52119.1"/>
    </source>
</evidence>
<comment type="caution">
    <text evidence="7">The sequence shown here is derived from an EMBL/GenBank/DDBJ whole genome shotgun (WGS) entry which is preliminary data.</text>
</comment>
<reference evidence="7" key="1">
    <citation type="submission" date="2014-03" db="EMBL/GenBank/DDBJ databases">
        <authorList>
            <person name="Casaregola S."/>
        </authorList>
    </citation>
    <scope>NUCLEOTIDE SEQUENCE [LARGE SCALE GENOMIC DNA]</scope>
    <source>
        <strain evidence="7">CLIB 918</strain>
    </source>
</reference>
<feature type="compositionally biased region" description="Polar residues" evidence="5">
    <location>
        <begin position="67"/>
        <end position="77"/>
    </location>
</feature>
<dbReference type="Pfam" id="PF22437">
    <property type="entry name" value="DBF4_BRCT"/>
    <property type="match status" value="1"/>
</dbReference>
<dbReference type="Gene3D" id="3.40.50.10190">
    <property type="entry name" value="BRCT domain"/>
    <property type="match status" value="1"/>
</dbReference>
<dbReference type="AlphaFoldDB" id="A0A0J9X4U0"/>
<feature type="region of interest" description="Disordered" evidence="5">
    <location>
        <begin position="375"/>
        <end position="421"/>
    </location>
</feature>
<dbReference type="PANTHER" id="PTHR15375:SF26">
    <property type="entry name" value="PROTEIN CHIFFON"/>
    <property type="match status" value="1"/>
</dbReference>
<evidence type="ECO:0000259" key="6">
    <source>
        <dbReference type="PROSITE" id="PS51265"/>
    </source>
</evidence>
<feature type="compositionally biased region" description="Polar residues" evidence="5">
    <location>
        <begin position="375"/>
        <end position="384"/>
    </location>
</feature>
<organism evidence="7 8">
    <name type="scientific">Geotrichum candidum</name>
    <name type="common">Oospora lactis</name>
    <name type="synonym">Dipodascus geotrichum</name>
    <dbReference type="NCBI Taxonomy" id="1173061"/>
    <lineage>
        <taxon>Eukaryota</taxon>
        <taxon>Fungi</taxon>
        <taxon>Dikarya</taxon>
        <taxon>Ascomycota</taxon>
        <taxon>Saccharomycotina</taxon>
        <taxon>Dipodascomycetes</taxon>
        <taxon>Dipodascales</taxon>
        <taxon>Dipodascaceae</taxon>
        <taxon>Geotrichum</taxon>
    </lineage>
</organism>
<evidence type="ECO:0000256" key="1">
    <source>
        <dbReference type="ARBA" id="ARBA00022723"/>
    </source>
</evidence>